<protein>
    <submittedName>
        <fullName evidence="6">HVM48 protein</fullName>
    </submittedName>
</protein>
<feature type="chain" id="PRO_5029629847" evidence="4">
    <location>
        <begin position="20"/>
        <end position="95"/>
    </location>
</feature>
<proteinExistence type="predicted"/>
<dbReference type="GO" id="GO:0019814">
    <property type="term" value="C:immunoglobulin complex"/>
    <property type="evidence" value="ECO:0007669"/>
    <property type="project" value="UniProtKB-KW"/>
</dbReference>
<sequence>FWTDCSLFLLSAAVSLADAATLEQKPREVTVKEGDRVTFHCTMKGDSMRNYLMTWYRQSPGRSQEWIYTEGATYGEGFQDGFKISDERFKNRFPL</sequence>
<keyword evidence="4" id="KW-0732">Signal</keyword>
<dbReference type="InterPro" id="IPR036179">
    <property type="entry name" value="Ig-like_dom_sf"/>
</dbReference>
<feature type="signal peptide" evidence="4">
    <location>
        <begin position="1"/>
        <end position="19"/>
    </location>
</feature>
<comment type="caution">
    <text evidence="6">The sequence shown here is derived from an EMBL/GenBank/DDBJ whole genome shotgun (WGS) entry which is preliminary data.</text>
</comment>
<dbReference type="Gene3D" id="2.60.40.10">
    <property type="entry name" value="Immunoglobulins"/>
    <property type="match status" value="1"/>
</dbReference>
<keyword evidence="1" id="KW-0391">Immunity</keyword>
<evidence type="ECO:0000256" key="1">
    <source>
        <dbReference type="ARBA" id="ARBA00022859"/>
    </source>
</evidence>
<feature type="non-terminal residue" evidence="6">
    <location>
        <position position="95"/>
    </location>
</feature>
<evidence type="ECO:0000259" key="5">
    <source>
        <dbReference type="PROSITE" id="PS50835"/>
    </source>
</evidence>
<feature type="non-terminal residue" evidence="6">
    <location>
        <position position="1"/>
    </location>
</feature>
<reference evidence="6 7" key="1">
    <citation type="submission" date="2019-09" db="EMBL/GenBank/DDBJ databases">
        <title>Bird 10,000 Genomes (B10K) Project - Family phase.</title>
        <authorList>
            <person name="Zhang G."/>
        </authorList>
    </citation>
    <scope>NUCLEOTIDE SEQUENCE [LARGE SCALE GENOMIC DNA]</scope>
    <source>
        <strain evidence="6">B10K-DU-001-65</strain>
        <tissue evidence="6">Muscle</tissue>
    </source>
</reference>
<evidence type="ECO:0000313" key="6">
    <source>
        <dbReference type="EMBL" id="NWT87943.1"/>
    </source>
</evidence>
<dbReference type="AlphaFoldDB" id="A0A7K5S7E2"/>
<dbReference type="PROSITE" id="PS50835">
    <property type="entry name" value="IG_LIKE"/>
    <property type="match status" value="1"/>
</dbReference>
<dbReference type="PANTHER" id="PTHR23266">
    <property type="entry name" value="IMMUNOGLOBULIN HEAVY CHAIN"/>
    <property type="match status" value="1"/>
</dbReference>
<evidence type="ECO:0000313" key="7">
    <source>
        <dbReference type="Proteomes" id="UP000547499"/>
    </source>
</evidence>
<gene>
    <name evidence="6" type="primary">Hvm48</name>
    <name evidence="6" type="ORF">LANLUD_R15662</name>
</gene>
<name>A0A7K5S7E2_LANLU</name>
<dbReference type="Proteomes" id="UP000547499">
    <property type="component" value="Unassembled WGS sequence"/>
</dbReference>
<evidence type="ECO:0000256" key="4">
    <source>
        <dbReference type="SAM" id="SignalP"/>
    </source>
</evidence>
<dbReference type="InterPro" id="IPR050199">
    <property type="entry name" value="IgHV"/>
</dbReference>
<feature type="domain" description="Ig-like" evidence="5">
    <location>
        <begin position="20"/>
        <end position="59"/>
    </location>
</feature>
<dbReference type="InterPro" id="IPR013783">
    <property type="entry name" value="Ig-like_fold"/>
</dbReference>
<dbReference type="SUPFAM" id="SSF48726">
    <property type="entry name" value="Immunoglobulin"/>
    <property type="match status" value="1"/>
</dbReference>
<evidence type="ECO:0000256" key="2">
    <source>
        <dbReference type="ARBA" id="ARBA00023130"/>
    </source>
</evidence>
<dbReference type="EMBL" id="VYXG01008746">
    <property type="protein sequence ID" value="NWT87943.1"/>
    <property type="molecule type" value="Genomic_DNA"/>
</dbReference>
<dbReference type="GO" id="GO:0002250">
    <property type="term" value="P:adaptive immune response"/>
    <property type="evidence" value="ECO:0007669"/>
    <property type="project" value="UniProtKB-KW"/>
</dbReference>
<dbReference type="Pfam" id="PF07686">
    <property type="entry name" value="V-set"/>
    <property type="match status" value="1"/>
</dbReference>
<keyword evidence="3" id="KW-1280">Immunoglobulin</keyword>
<organism evidence="6 7">
    <name type="scientific">Lanius ludovicianus</name>
    <name type="common">Loggerhead shrike</name>
    <dbReference type="NCBI Taxonomy" id="28713"/>
    <lineage>
        <taxon>Eukaryota</taxon>
        <taxon>Metazoa</taxon>
        <taxon>Chordata</taxon>
        <taxon>Craniata</taxon>
        <taxon>Vertebrata</taxon>
        <taxon>Euteleostomi</taxon>
        <taxon>Archelosauria</taxon>
        <taxon>Archosauria</taxon>
        <taxon>Dinosauria</taxon>
        <taxon>Saurischia</taxon>
        <taxon>Theropoda</taxon>
        <taxon>Coelurosauria</taxon>
        <taxon>Aves</taxon>
        <taxon>Neognathae</taxon>
        <taxon>Neoaves</taxon>
        <taxon>Telluraves</taxon>
        <taxon>Australaves</taxon>
        <taxon>Passeriformes</taxon>
        <taxon>Corvoidea</taxon>
        <taxon>Laniidae</taxon>
        <taxon>Lanius</taxon>
    </lineage>
</organism>
<evidence type="ECO:0000256" key="3">
    <source>
        <dbReference type="ARBA" id="ARBA00043265"/>
    </source>
</evidence>
<dbReference type="GO" id="GO:0005576">
    <property type="term" value="C:extracellular region"/>
    <property type="evidence" value="ECO:0007669"/>
    <property type="project" value="UniProtKB-ARBA"/>
</dbReference>
<dbReference type="InterPro" id="IPR007110">
    <property type="entry name" value="Ig-like_dom"/>
</dbReference>
<keyword evidence="2" id="KW-1064">Adaptive immunity</keyword>
<accession>A0A7K5S7E2</accession>
<dbReference type="InterPro" id="IPR013106">
    <property type="entry name" value="Ig_V-set"/>
</dbReference>
<keyword evidence="7" id="KW-1185">Reference proteome</keyword>